<dbReference type="InterPro" id="IPR012681">
    <property type="entry name" value="NCS1"/>
</dbReference>
<feature type="transmembrane region" description="Helical" evidence="7">
    <location>
        <begin position="287"/>
        <end position="308"/>
    </location>
</feature>
<feature type="transmembrane region" description="Helical" evidence="7">
    <location>
        <begin position="403"/>
        <end position="421"/>
    </location>
</feature>
<comment type="caution">
    <text evidence="8">The sequence shown here is derived from an EMBL/GenBank/DDBJ whole genome shotgun (WGS) entry which is preliminary data.</text>
</comment>
<accession>A0A3M7D6E6</accession>
<dbReference type="InterPro" id="IPR045225">
    <property type="entry name" value="Uracil/uridine/allantoin_perm"/>
</dbReference>
<feature type="compositionally biased region" description="Basic and acidic residues" evidence="6">
    <location>
        <begin position="774"/>
        <end position="793"/>
    </location>
</feature>
<evidence type="ECO:0000256" key="4">
    <source>
        <dbReference type="ARBA" id="ARBA00022989"/>
    </source>
</evidence>
<evidence type="ECO:0000256" key="6">
    <source>
        <dbReference type="SAM" id="MobiDB-lite"/>
    </source>
</evidence>
<evidence type="ECO:0000256" key="5">
    <source>
        <dbReference type="ARBA" id="ARBA00023136"/>
    </source>
</evidence>
<dbReference type="GO" id="GO:0005886">
    <property type="term" value="C:plasma membrane"/>
    <property type="evidence" value="ECO:0007669"/>
    <property type="project" value="TreeGrafter"/>
</dbReference>
<feature type="compositionally biased region" description="Basic and acidic residues" evidence="6">
    <location>
        <begin position="802"/>
        <end position="814"/>
    </location>
</feature>
<dbReference type="CDD" id="cd11482">
    <property type="entry name" value="SLC-NCS1sbd_NRT1-like"/>
    <property type="match status" value="1"/>
</dbReference>
<evidence type="ECO:0008006" key="10">
    <source>
        <dbReference type="Google" id="ProtNLM"/>
    </source>
</evidence>
<dbReference type="AlphaFoldDB" id="A0A3M7D6E6"/>
<name>A0A3M7D6E6_HORWE</name>
<keyword evidence="3 7" id="KW-0812">Transmembrane</keyword>
<dbReference type="InterPro" id="IPR001248">
    <property type="entry name" value="Pur-cyt_permease"/>
</dbReference>
<keyword evidence="4 7" id="KW-1133">Transmembrane helix</keyword>
<evidence type="ECO:0000256" key="7">
    <source>
        <dbReference type="SAM" id="Phobius"/>
    </source>
</evidence>
<dbReference type="Pfam" id="PF02133">
    <property type="entry name" value="Transp_cyt_pur"/>
    <property type="match status" value="1"/>
</dbReference>
<comment type="subcellular location">
    <subcellularLocation>
        <location evidence="1">Membrane</location>
        <topology evidence="1">Multi-pass membrane protein</topology>
    </subcellularLocation>
</comment>
<dbReference type="EMBL" id="QWIO01002223">
    <property type="protein sequence ID" value="RMY59829.1"/>
    <property type="molecule type" value="Genomic_DNA"/>
</dbReference>
<feature type="compositionally biased region" description="Basic and acidic residues" evidence="6">
    <location>
        <begin position="636"/>
        <end position="654"/>
    </location>
</feature>
<dbReference type="GO" id="GO:0015205">
    <property type="term" value="F:nucleobase transmembrane transporter activity"/>
    <property type="evidence" value="ECO:0007669"/>
    <property type="project" value="TreeGrafter"/>
</dbReference>
<organism evidence="8 9">
    <name type="scientific">Hortaea werneckii</name>
    <name type="common">Black yeast</name>
    <name type="synonym">Cladosporium werneckii</name>
    <dbReference type="NCBI Taxonomy" id="91943"/>
    <lineage>
        <taxon>Eukaryota</taxon>
        <taxon>Fungi</taxon>
        <taxon>Dikarya</taxon>
        <taxon>Ascomycota</taxon>
        <taxon>Pezizomycotina</taxon>
        <taxon>Dothideomycetes</taxon>
        <taxon>Dothideomycetidae</taxon>
        <taxon>Mycosphaerellales</taxon>
        <taxon>Teratosphaeriaceae</taxon>
        <taxon>Hortaea</taxon>
    </lineage>
</organism>
<sequence>MTVTLRHRFESTKDDLKQKRKLSGWVLPKQTTTFADPDKWSNIDADVTPVERRTWTSLTILGFWISDALNAQGWEAPSSIIALGLTWREAVYCIILGSLIDTIPLVLNGAIGAHLHVPFPVAARSSFGFYLARFAVVVRMITALFWHAIQTWTGSMAMAQCIRAIWPSYLDIPNTIPTSVGASSQDLIAHFVFWSVQFPILLTPPHKLKWFFWFKSIVVISVSVATVIAMTQKAGGAGDIWKQEYQVHGSTRSWMVMSSMMSITGGWATMATNIPDFTRYLRKPEGIYWQALFLPVIKLVVAMFGIICTSSAKVVYGEYIWDPLTLAAQWDGPAGRCGAFFVGFAWVVAQIGTNLSANVISASNDLVNLFPKYVSIRRGVVVITVTAGWIMVPWKIVNSAQSLMNFMSGLAIFLCPIAAILSTDYWLVKKRAVDVPSLYRRRARYRYDDGCNWRAAVAFLVSVSPNLPGMAQAVNPSISLSAGIEHVYDMYYLYGFSSASFVYWGLSYVFPATGTLLEASIHDDPEVMDGLEYRKDDVHMPELSSEIKSPRKTINESLADRREVVTEPTNEERRDDGQQIVEERNGLRDDPADDGANTNDDDPDEPACEGVGVLDRRVVPDAVDDVTTDDGAVNRTGDEDHREGNTEGDTRDGTASRQQRWALDVGSDESVNQGAGQSVDENLRKSECPDGLDVVLWPVHLAHERELTDGERVGEDDVRHRHECAVESDVLWWPRTPVDSAHASRLADSTDTSRDDGDQDRRDNGYEVDVTEPSEFRESRREGNGEKDDRGDDGPDQGADTGLRDNVDEGDRSSEGVGADQQGQVHREHGAHEFVSEATPDQPDGICIVLNVRVPELDLTDDVGGVNGDKTHANRGDNASNHTQGGESAGKREGTQGNGLDDKTQSQVLPGQLGKLGLSLMDGRNLERVLILLLLTLLGVVEGIHRLLVARRACVGHFESLMLRAGSDGSKSLWQRTMAVATPDLLLRDGFDLRWDKVRSREDESAGVSIRRRFRAPFCTLWARHHHVVLGLPKGSSGSPRVALSG</sequence>
<feature type="compositionally biased region" description="Basic and acidic residues" evidence="6">
    <location>
        <begin position="889"/>
        <end position="904"/>
    </location>
</feature>
<feature type="transmembrane region" description="Helical" evidence="7">
    <location>
        <begin position="379"/>
        <end position="397"/>
    </location>
</feature>
<feature type="transmembrane region" description="Helical" evidence="7">
    <location>
        <begin position="253"/>
        <end position="275"/>
    </location>
</feature>
<gene>
    <name evidence="8" type="ORF">D0864_13175</name>
</gene>
<dbReference type="Gene3D" id="1.10.4160.10">
    <property type="entry name" value="Hydantoin permease"/>
    <property type="match status" value="1"/>
</dbReference>
<evidence type="ECO:0000256" key="2">
    <source>
        <dbReference type="ARBA" id="ARBA00008974"/>
    </source>
</evidence>
<feature type="region of interest" description="Disordered" evidence="6">
    <location>
        <begin position="859"/>
        <end position="906"/>
    </location>
</feature>
<dbReference type="NCBIfam" id="TIGR00800">
    <property type="entry name" value="ncs1"/>
    <property type="match status" value="1"/>
</dbReference>
<reference evidence="8 9" key="1">
    <citation type="journal article" date="2018" name="BMC Genomics">
        <title>Genomic evidence for intraspecific hybridization in a clonal and extremely halotolerant yeast.</title>
        <authorList>
            <person name="Gostincar C."/>
            <person name="Stajich J.E."/>
            <person name="Zupancic J."/>
            <person name="Zalar P."/>
            <person name="Gunde-Cimerman N."/>
        </authorList>
    </citation>
    <scope>NUCLEOTIDE SEQUENCE [LARGE SCALE GENOMIC DNA]</scope>
    <source>
        <strain evidence="8 9">EXF-10513</strain>
    </source>
</reference>
<feature type="region of interest" description="Disordered" evidence="6">
    <location>
        <begin position="740"/>
        <end position="829"/>
    </location>
</feature>
<feature type="transmembrane region" description="Helical" evidence="7">
    <location>
        <begin position="210"/>
        <end position="232"/>
    </location>
</feature>
<feature type="compositionally biased region" description="Basic and acidic residues" evidence="6">
    <location>
        <begin position="751"/>
        <end position="765"/>
    </location>
</feature>
<evidence type="ECO:0000256" key="1">
    <source>
        <dbReference type="ARBA" id="ARBA00004141"/>
    </source>
</evidence>
<keyword evidence="5 7" id="KW-0472">Membrane</keyword>
<evidence type="ECO:0000256" key="3">
    <source>
        <dbReference type="ARBA" id="ARBA00022692"/>
    </source>
</evidence>
<feature type="compositionally biased region" description="Basic and acidic residues" evidence="6">
    <location>
        <begin position="558"/>
        <end position="590"/>
    </location>
</feature>
<dbReference type="Proteomes" id="UP000269539">
    <property type="component" value="Unassembled WGS sequence"/>
</dbReference>
<feature type="compositionally biased region" description="Polar residues" evidence="6">
    <location>
        <begin position="877"/>
        <end position="886"/>
    </location>
</feature>
<feature type="transmembrane region" description="Helical" evidence="7">
    <location>
        <begin position="90"/>
        <end position="115"/>
    </location>
</feature>
<protein>
    <recommendedName>
        <fullName evidence="10">Allantoin permease</fullName>
    </recommendedName>
</protein>
<feature type="region of interest" description="Disordered" evidence="6">
    <location>
        <begin position="544"/>
        <end position="657"/>
    </location>
</feature>
<evidence type="ECO:0000313" key="9">
    <source>
        <dbReference type="Proteomes" id="UP000269539"/>
    </source>
</evidence>
<dbReference type="PANTHER" id="PTHR30618:SF0">
    <property type="entry name" value="PURINE-URACIL PERMEASE NCS1"/>
    <property type="match status" value="1"/>
</dbReference>
<proteinExistence type="inferred from homology"/>
<feature type="transmembrane region" description="Helical" evidence="7">
    <location>
        <begin position="127"/>
        <end position="149"/>
    </location>
</feature>
<feature type="region of interest" description="Disordered" evidence="6">
    <location>
        <begin position="665"/>
        <end position="684"/>
    </location>
</feature>
<dbReference type="VEuPathDB" id="FungiDB:BTJ68_07637"/>
<evidence type="ECO:0000313" key="8">
    <source>
        <dbReference type="EMBL" id="RMY59829.1"/>
    </source>
</evidence>
<comment type="similarity">
    <text evidence="2">Belongs to the purine-cytosine permease (2.A.39) family.</text>
</comment>
<dbReference type="PANTHER" id="PTHR30618">
    <property type="entry name" value="NCS1 FAMILY PURINE/PYRIMIDINE TRANSPORTER"/>
    <property type="match status" value="1"/>
</dbReference>
<feature type="transmembrane region" description="Helical" evidence="7">
    <location>
        <begin position="491"/>
        <end position="510"/>
    </location>
</feature>
<feature type="compositionally biased region" description="Polar residues" evidence="6">
    <location>
        <begin position="669"/>
        <end position="680"/>
    </location>
</feature>